<dbReference type="Proteomes" id="UP000033622">
    <property type="component" value="Unassembled WGS sequence"/>
</dbReference>
<organism evidence="1 2">
    <name type="scientific">Anaplasma phagocytophilum str. ApWI1</name>
    <dbReference type="NCBI Taxonomy" id="1359155"/>
    <lineage>
        <taxon>Bacteria</taxon>
        <taxon>Pseudomonadati</taxon>
        <taxon>Pseudomonadota</taxon>
        <taxon>Alphaproteobacteria</taxon>
        <taxon>Rickettsiales</taxon>
        <taxon>Anaplasmataceae</taxon>
        <taxon>Anaplasma</taxon>
        <taxon>phagocytophilum group</taxon>
    </lineage>
</organism>
<dbReference type="AlphaFoldDB" id="A0A0F3PYY4"/>
<dbReference type="EMBL" id="LAOF01000001">
    <property type="protein sequence ID" value="KJV85056.1"/>
    <property type="molecule type" value="Genomic_DNA"/>
</dbReference>
<comment type="caution">
    <text evidence="1">The sequence shown here is derived from an EMBL/GenBank/DDBJ whole genome shotgun (WGS) entry which is preliminary data.</text>
</comment>
<name>A0A0F3PYY4_ANAPH</name>
<reference evidence="1 2" key="1">
    <citation type="submission" date="2015-01" db="EMBL/GenBank/DDBJ databases">
        <title>Genome Sequencing of Rickettsiales.</title>
        <authorList>
            <person name="Daugherty S.C."/>
            <person name="Su Q."/>
            <person name="Abolude K."/>
            <person name="Beier-Sexton M."/>
            <person name="Carlyon J.A."/>
            <person name="Carter R."/>
            <person name="Day N.P."/>
            <person name="Dumler S.J."/>
            <person name="Dyachenko V."/>
            <person name="Godinez A."/>
            <person name="Kurtti T.J."/>
            <person name="Lichay M."/>
            <person name="Mullins K.E."/>
            <person name="Ott S."/>
            <person name="Pappas-Brown V."/>
            <person name="Paris D.H."/>
            <person name="Patel P."/>
            <person name="Richards A.L."/>
            <person name="Sadzewicz L."/>
            <person name="Sears K."/>
            <person name="Seidman D."/>
            <person name="Sengamalay N."/>
            <person name="Stenos J."/>
            <person name="Tallon L.J."/>
            <person name="Vincent G."/>
            <person name="Fraser C.M."/>
            <person name="Munderloh U."/>
            <person name="Dunning-Hotopp J.C."/>
        </authorList>
    </citation>
    <scope>NUCLEOTIDE SEQUENCE [LARGE SCALE GENOMIC DNA]</scope>
    <source>
        <strain evidence="1 2">ApWI1</strain>
    </source>
</reference>
<sequence length="38" mass="4532">MLRYSSSGGFFYMHLDYLNEDLHAQIMMHSDSYSDRNV</sequence>
<accession>A0A0F3PYY4</accession>
<evidence type="ECO:0000313" key="2">
    <source>
        <dbReference type="Proteomes" id="UP000033622"/>
    </source>
</evidence>
<protein>
    <submittedName>
        <fullName evidence="1">Uncharacterized protein</fullName>
    </submittedName>
</protein>
<gene>
    <name evidence="1" type="ORF">APHWI1_0512</name>
</gene>
<dbReference type="PATRIC" id="fig|1359155.3.peg.521"/>
<evidence type="ECO:0000313" key="1">
    <source>
        <dbReference type="EMBL" id="KJV85056.1"/>
    </source>
</evidence>
<proteinExistence type="predicted"/>